<dbReference type="PANTHER" id="PTHR46497">
    <property type="entry name" value="THIOREDOXIN DOMAIN-CONTAINING PROTEIN 11"/>
    <property type="match status" value="1"/>
</dbReference>
<evidence type="ECO:0000256" key="1">
    <source>
        <dbReference type="SAM" id="MobiDB-lite"/>
    </source>
</evidence>
<sequence>MECMLQIKYIHAAALYFNCSCHRTRMNYVSQNSEATKRNLSEGTSSVQTRNFDEPASNSSHLTRLKIINNQGDVWITQQKLNVPYSSAYHRTCQSFKVQTQSDFLENKRNICDVCHTCQLKTCKQVFGLSSFMNSDIVLTSSFFSNGCSTIRPLYYTLVLTSICCTVQMTQTTKGSGSSLERIKTVSLESLREIERSLDDIINELFSSIIPPFRRTGYNQAKGHSSLMEPHVGTKNPLPQSSSLVQKHDSLDDSSTDNVSNRSCVPTGHVTQFTGAGCHSNRSVNFFLMDSTEYWGVAERLGVNSTHRDKVALVIADLENDAQFVLDEKLEITNSSIGEFDDIL</sequence>
<dbReference type="InterPro" id="IPR052792">
    <property type="entry name" value="Thioredoxin_dom-contain_11"/>
</dbReference>
<accession>A0A9W9YBA8</accession>
<dbReference type="PANTHER" id="PTHR46497:SF1">
    <property type="entry name" value="THIOREDOXIN DOMAIN-CONTAINING PROTEIN 11"/>
    <property type="match status" value="1"/>
</dbReference>
<dbReference type="EMBL" id="MU827790">
    <property type="protein sequence ID" value="KAJ7331193.1"/>
    <property type="molecule type" value="Genomic_DNA"/>
</dbReference>
<dbReference type="Gene3D" id="3.40.30.10">
    <property type="entry name" value="Glutaredoxin"/>
    <property type="match status" value="1"/>
</dbReference>
<feature type="region of interest" description="Disordered" evidence="1">
    <location>
        <begin position="35"/>
        <end position="57"/>
    </location>
</feature>
<organism evidence="2 3">
    <name type="scientific">Desmophyllum pertusum</name>
    <dbReference type="NCBI Taxonomy" id="174260"/>
    <lineage>
        <taxon>Eukaryota</taxon>
        <taxon>Metazoa</taxon>
        <taxon>Cnidaria</taxon>
        <taxon>Anthozoa</taxon>
        <taxon>Hexacorallia</taxon>
        <taxon>Scleractinia</taxon>
        <taxon>Caryophylliina</taxon>
        <taxon>Caryophylliidae</taxon>
        <taxon>Desmophyllum</taxon>
    </lineage>
</organism>
<dbReference type="OrthoDB" id="1910803at2759"/>
<comment type="caution">
    <text evidence="2">The sequence shown here is derived from an EMBL/GenBank/DDBJ whole genome shotgun (WGS) entry which is preliminary data.</text>
</comment>
<dbReference type="AlphaFoldDB" id="A0A9W9YBA8"/>
<protein>
    <submittedName>
        <fullName evidence="2">Thioredoxin domain-containing protein 11</fullName>
    </submittedName>
</protein>
<feature type="compositionally biased region" description="Polar residues" evidence="1">
    <location>
        <begin position="41"/>
        <end position="57"/>
    </location>
</feature>
<feature type="region of interest" description="Disordered" evidence="1">
    <location>
        <begin position="224"/>
        <end position="263"/>
    </location>
</feature>
<evidence type="ECO:0000313" key="2">
    <source>
        <dbReference type="EMBL" id="KAJ7331193.1"/>
    </source>
</evidence>
<gene>
    <name evidence="2" type="primary">TXNDC11_2</name>
    <name evidence="2" type="ORF">OS493_020897</name>
</gene>
<name>A0A9W9YBA8_9CNID</name>
<reference evidence="2" key="1">
    <citation type="submission" date="2023-01" db="EMBL/GenBank/DDBJ databases">
        <title>Genome assembly of the deep-sea coral Lophelia pertusa.</title>
        <authorList>
            <person name="Herrera S."/>
            <person name="Cordes E."/>
        </authorList>
    </citation>
    <scope>NUCLEOTIDE SEQUENCE</scope>
    <source>
        <strain evidence="2">USNM1676648</strain>
        <tissue evidence="2">Polyp</tissue>
    </source>
</reference>
<dbReference type="Proteomes" id="UP001163046">
    <property type="component" value="Unassembled WGS sequence"/>
</dbReference>
<evidence type="ECO:0000313" key="3">
    <source>
        <dbReference type="Proteomes" id="UP001163046"/>
    </source>
</evidence>
<proteinExistence type="predicted"/>
<keyword evidence="3" id="KW-1185">Reference proteome</keyword>